<dbReference type="EMBL" id="PQIB02000011">
    <property type="protein sequence ID" value="RLM86927.1"/>
    <property type="molecule type" value="Genomic_DNA"/>
</dbReference>
<dbReference type="AlphaFoldDB" id="A0A3L6QSW3"/>
<keyword evidence="2" id="KW-1185">Reference proteome</keyword>
<dbReference type="STRING" id="4540.A0A3L6QSW3"/>
<evidence type="ECO:0000313" key="2">
    <source>
        <dbReference type="Proteomes" id="UP000275267"/>
    </source>
</evidence>
<name>A0A3L6QSW3_PANMI</name>
<evidence type="ECO:0000313" key="1">
    <source>
        <dbReference type="EMBL" id="RLM86927.1"/>
    </source>
</evidence>
<proteinExistence type="predicted"/>
<gene>
    <name evidence="1" type="ORF">C2845_PM04G01900</name>
</gene>
<reference evidence="2" key="1">
    <citation type="journal article" date="2019" name="Nat. Commun.">
        <title>The genome of broomcorn millet.</title>
        <authorList>
            <person name="Zou C."/>
            <person name="Miki D."/>
            <person name="Li D."/>
            <person name="Tang Q."/>
            <person name="Xiao L."/>
            <person name="Rajput S."/>
            <person name="Deng P."/>
            <person name="Jia W."/>
            <person name="Huang R."/>
            <person name="Zhang M."/>
            <person name="Sun Y."/>
            <person name="Hu J."/>
            <person name="Fu X."/>
            <person name="Schnable P.S."/>
            <person name="Li F."/>
            <person name="Zhang H."/>
            <person name="Feng B."/>
            <person name="Zhu X."/>
            <person name="Liu R."/>
            <person name="Schnable J.C."/>
            <person name="Zhu J.-K."/>
            <person name="Zhang H."/>
        </authorList>
    </citation>
    <scope>NUCLEOTIDE SEQUENCE [LARGE SCALE GENOMIC DNA]</scope>
</reference>
<organism evidence="1 2">
    <name type="scientific">Panicum miliaceum</name>
    <name type="common">Proso millet</name>
    <name type="synonym">Broomcorn millet</name>
    <dbReference type="NCBI Taxonomy" id="4540"/>
    <lineage>
        <taxon>Eukaryota</taxon>
        <taxon>Viridiplantae</taxon>
        <taxon>Streptophyta</taxon>
        <taxon>Embryophyta</taxon>
        <taxon>Tracheophyta</taxon>
        <taxon>Spermatophyta</taxon>
        <taxon>Magnoliopsida</taxon>
        <taxon>Liliopsida</taxon>
        <taxon>Poales</taxon>
        <taxon>Poaceae</taxon>
        <taxon>PACMAD clade</taxon>
        <taxon>Panicoideae</taxon>
        <taxon>Panicodae</taxon>
        <taxon>Paniceae</taxon>
        <taxon>Panicinae</taxon>
        <taxon>Panicum</taxon>
        <taxon>Panicum sect. Panicum</taxon>
    </lineage>
</organism>
<sequence>MERLNNQTSPDDRNSTDALRSSIIDFDYAEGGGAKNGIGTPGMEGIGGRVTLGTEGIGGKVTLGTEGIGGSVTFGTAGTAGMGGIAAFGMVGTAGIGGRVAAGTVGTAGMGGKVAAGTVGTGGFGTAAGAAAGVVSSARRRAAWLVLLSMSAMTSAVAKRPEAEAMGERT</sequence>
<protein>
    <submittedName>
        <fullName evidence="1">Uncharacterized protein</fullName>
    </submittedName>
</protein>
<comment type="caution">
    <text evidence="1">The sequence shown here is derived from an EMBL/GenBank/DDBJ whole genome shotgun (WGS) entry which is preliminary data.</text>
</comment>
<accession>A0A3L6QSW3</accession>
<dbReference type="Proteomes" id="UP000275267">
    <property type="component" value="Unassembled WGS sequence"/>
</dbReference>